<keyword evidence="2" id="KW-1185">Reference proteome</keyword>
<dbReference type="EMBL" id="JBAMIC010000001">
    <property type="protein sequence ID" value="KAK7115492.1"/>
    <property type="molecule type" value="Genomic_DNA"/>
</dbReference>
<sequence>MFVSADNPPHLKIHSYRAAVQYMVTQTRDDFPHGVIRLVVKRGAEMPFLQYAKVCLQRLGIDPSEVPDSVMTAAQSMTADWRRVVAFYTLRLSLAPLVETALLLDRMMFLYEHGIPSILLPVFDSALSPRNFALLACKPSTS</sequence>
<dbReference type="InterPro" id="IPR052220">
    <property type="entry name" value="METTL25"/>
</dbReference>
<dbReference type="PANTHER" id="PTHR12496:SF2">
    <property type="entry name" value="METHYLTRANSFERASE-LIKE PROTEIN 25B"/>
    <property type="match status" value="1"/>
</dbReference>
<comment type="caution">
    <text evidence="1">The sequence shown here is derived from an EMBL/GenBank/DDBJ whole genome shotgun (WGS) entry which is preliminary data.</text>
</comment>
<dbReference type="AlphaFoldDB" id="A0AAN9C182"/>
<gene>
    <name evidence="1" type="ORF">V1264_001348</name>
</gene>
<proteinExistence type="predicted"/>
<accession>A0AAN9C182</accession>
<name>A0AAN9C182_9CAEN</name>
<evidence type="ECO:0000313" key="2">
    <source>
        <dbReference type="Proteomes" id="UP001374579"/>
    </source>
</evidence>
<dbReference type="PANTHER" id="PTHR12496">
    <property type="entry name" value="CGI-41 METHYLTRANSFERASE"/>
    <property type="match status" value="1"/>
</dbReference>
<reference evidence="1 2" key="1">
    <citation type="submission" date="2024-02" db="EMBL/GenBank/DDBJ databases">
        <title>Chromosome-scale genome assembly of the rough periwinkle Littorina saxatilis.</title>
        <authorList>
            <person name="De Jode A."/>
            <person name="Faria R."/>
            <person name="Formenti G."/>
            <person name="Sims Y."/>
            <person name="Smith T.P."/>
            <person name="Tracey A."/>
            <person name="Wood J.M.D."/>
            <person name="Zagrodzka Z.B."/>
            <person name="Johannesson K."/>
            <person name="Butlin R.K."/>
            <person name="Leder E.H."/>
        </authorList>
    </citation>
    <scope>NUCLEOTIDE SEQUENCE [LARGE SCALE GENOMIC DNA]</scope>
    <source>
        <strain evidence="1">Snail1</strain>
        <tissue evidence="1">Muscle</tissue>
    </source>
</reference>
<organism evidence="1 2">
    <name type="scientific">Littorina saxatilis</name>
    <dbReference type="NCBI Taxonomy" id="31220"/>
    <lineage>
        <taxon>Eukaryota</taxon>
        <taxon>Metazoa</taxon>
        <taxon>Spiralia</taxon>
        <taxon>Lophotrochozoa</taxon>
        <taxon>Mollusca</taxon>
        <taxon>Gastropoda</taxon>
        <taxon>Caenogastropoda</taxon>
        <taxon>Littorinimorpha</taxon>
        <taxon>Littorinoidea</taxon>
        <taxon>Littorinidae</taxon>
        <taxon>Littorina</taxon>
    </lineage>
</organism>
<protein>
    <submittedName>
        <fullName evidence="1">Uncharacterized protein</fullName>
    </submittedName>
</protein>
<dbReference type="Proteomes" id="UP001374579">
    <property type="component" value="Unassembled WGS sequence"/>
</dbReference>
<evidence type="ECO:0000313" key="1">
    <source>
        <dbReference type="EMBL" id="KAK7115492.1"/>
    </source>
</evidence>